<dbReference type="EMBL" id="JATAAI010000002">
    <property type="protein sequence ID" value="KAK1747973.1"/>
    <property type="molecule type" value="Genomic_DNA"/>
</dbReference>
<protein>
    <submittedName>
        <fullName evidence="2">Phosphatidylinositol-4-phosphate 5-kinase-related protein</fullName>
    </submittedName>
</protein>
<evidence type="ECO:0000313" key="2">
    <source>
        <dbReference type="EMBL" id="KAK1747973.1"/>
    </source>
</evidence>
<reference evidence="2" key="1">
    <citation type="submission" date="2023-06" db="EMBL/GenBank/DDBJ databases">
        <title>Survivors Of The Sea: Transcriptome response of Skeletonema marinoi to long-term dormancy.</title>
        <authorList>
            <person name="Pinder M.I.M."/>
            <person name="Kourtchenko O."/>
            <person name="Robertson E.K."/>
            <person name="Larsson T."/>
            <person name="Maumus F."/>
            <person name="Osuna-Cruz C.M."/>
            <person name="Vancaester E."/>
            <person name="Stenow R."/>
            <person name="Vandepoele K."/>
            <person name="Ploug H."/>
            <person name="Bruchert V."/>
            <person name="Godhe A."/>
            <person name="Topel M."/>
        </authorList>
    </citation>
    <scope>NUCLEOTIDE SEQUENCE</scope>
    <source>
        <strain evidence="2">R05AC</strain>
    </source>
</reference>
<keyword evidence="3" id="KW-1185">Reference proteome</keyword>
<accession>A0AAD9DJP9</accession>
<dbReference type="SUPFAM" id="SSF82185">
    <property type="entry name" value="Histone H3 K4-specific methyltransferase SET7/9 N-terminal domain"/>
    <property type="match status" value="7"/>
</dbReference>
<dbReference type="Pfam" id="PF02493">
    <property type="entry name" value="MORN"/>
    <property type="match status" value="19"/>
</dbReference>
<proteinExistence type="predicted"/>
<evidence type="ECO:0000313" key="3">
    <source>
        <dbReference type="Proteomes" id="UP001224775"/>
    </source>
</evidence>
<evidence type="ECO:0000256" key="1">
    <source>
        <dbReference type="ARBA" id="ARBA00022737"/>
    </source>
</evidence>
<dbReference type="SMART" id="SM00698">
    <property type="entry name" value="MORN"/>
    <property type="match status" value="14"/>
</dbReference>
<gene>
    <name evidence="2" type="ORF">QTG54_001936</name>
</gene>
<sequence length="1153" mass="127366">MVLEEVKSASVNIDSPPVVGMIKPVTAPVAAAPPTAQMDSVSISSAIGVPKVQPDTSLAENKPPRFIDGDGSGYYIGEMSADGKERHGQGKMIYDSGAVFTGTFVSNKFHGKGSYHWFDGDDQDGVWKDNQRHGPTIFRSTNTGEVQYSFYEEGVIVGEGIFWSADRKTALKLTDGKKDGPMSLEEAEKMSKETFGFPVPPAVDMTLSPFVKLRTKASAQPGILRRLFPQNGQLGEGGKRMFKDNGEWGLYDGLRDASGRRQGLGKMKYDSGNSYEGPFLNDKYHGDNGVYKWADGDEYVGQWKDGERNGLGYITRKLVLPLTPCEGVEWIGNRKSAYQLMNGRDSWKYYQKTRNLSQRQSISCPWGEEIWSSWKIFKTKDVSPDGKPMFKDNGEWGTYEGDSLDEDGERQGTGKMTYSSGNTYEGPFLNNKYHGETGIYKWADGDKFEGQWRNGERHGVGIFTKTDGDVSYSNYDNGETKGEGIQWNADRSSAHKMKDGEVAMELLPDEAEKFARKTATASGGGVRSTAPAPKKMEPTSIIKNFFSSKAVTADGKLWFKDNGEWGTYNGDPLDDNGDRQGNGKMTYASGNTYEGGFVDNKYNSEKGIYRWADGDMFEGPWKDGERDGAVCIYRKADEGVEYSGYVKGQATVERWKEESRVSLSLATKLAKEKFNLPAPEKGAVAAASTDENTVVPKVTKRFTDFNDSGNYAGPLDKDGKRHGVGKMIMIAFEGPHKSVYKQGTYRWKDGDTYVGQWKDGKMNGTGVYQINNVGVCYSLYEDGLPVGVGVYWTNDKTKAFRTLNGVKMDEIKLTEASELAMSKFKLPAPKLKSERVEPTSRIKNFFSSKAVTADGKLWFKDNGEWGTYEGVPLDKNGDRQGDFVNNKYNSEKGTYKWADGDTYEGPWKDGERHGAVGIYRKADGSVEYSGYVGGQATGEGLFWEPDRKRAYKLLDGARKSGVSPAAAEKLALEKFKLPVPNPVVSATSASSKPEPTSRIMGLFRSKAVTADGKLWFKDNGEWGTYEGDPLDGNGDRQGNGKMTYASGNTYEGGFLNNTYHSEKGIYRWSDGDYFEGPWKDGERDGAVCIYRKADGTVEYSAYVAGQASGDGVYWSSDRKKAFKFVNGEQKGGMSLAAAEKLAKEKFSLPVPKK</sequence>
<name>A0AAD9DJP9_9STRA</name>
<dbReference type="PANTHER" id="PTHR23084:SF263">
    <property type="entry name" value="MORN REPEAT-CONTAINING PROTEIN 1"/>
    <property type="match status" value="1"/>
</dbReference>
<dbReference type="PANTHER" id="PTHR23084">
    <property type="entry name" value="PHOSPHATIDYLINOSITOL-4-PHOSPHATE 5-KINASE RELATED"/>
    <property type="match status" value="1"/>
</dbReference>
<organism evidence="2 3">
    <name type="scientific">Skeletonema marinoi</name>
    <dbReference type="NCBI Taxonomy" id="267567"/>
    <lineage>
        <taxon>Eukaryota</taxon>
        <taxon>Sar</taxon>
        <taxon>Stramenopiles</taxon>
        <taxon>Ochrophyta</taxon>
        <taxon>Bacillariophyta</taxon>
        <taxon>Coscinodiscophyceae</taxon>
        <taxon>Thalassiosirophycidae</taxon>
        <taxon>Thalassiosirales</taxon>
        <taxon>Skeletonemataceae</taxon>
        <taxon>Skeletonema</taxon>
        <taxon>Skeletonema marinoi-dohrnii complex</taxon>
    </lineage>
</organism>
<dbReference type="Gene3D" id="2.20.110.10">
    <property type="entry name" value="Histone H3 K4-specific methyltransferase SET7/9 N-terminal domain"/>
    <property type="match status" value="7"/>
</dbReference>
<keyword evidence="1" id="KW-0677">Repeat</keyword>
<dbReference type="InterPro" id="IPR003409">
    <property type="entry name" value="MORN"/>
</dbReference>
<comment type="caution">
    <text evidence="2">The sequence shown here is derived from an EMBL/GenBank/DDBJ whole genome shotgun (WGS) entry which is preliminary data.</text>
</comment>
<dbReference type="Proteomes" id="UP001224775">
    <property type="component" value="Unassembled WGS sequence"/>
</dbReference>
<dbReference type="AlphaFoldDB" id="A0AAD9DJP9"/>